<dbReference type="AlphaFoldDB" id="A0AAE1D6R8"/>
<evidence type="ECO:0000313" key="2">
    <source>
        <dbReference type="Proteomes" id="UP001283361"/>
    </source>
</evidence>
<dbReference type="Proteomes" id="UP001283361">
    <property type="component" value="Unassembled WGS sequence"/>
</dbReference>
<dbReference type="EMBL" id="JAWDGP010005122">
    <property type="protein sequence ID" value="KAK3759436.1"/>
    <property type="molecule type" value="Genomic_DNA"/>
</dbReference>
<proteinExistence type="predicted"/>
<keyword evidence="2" id="KW-1185">Reference proteome</keyword>
<name>A0AAE1D6R8_9GAST</name>
<sequence length="79" mass="8686">MPPNTWTLPPPNRPCRVTQASAFFAFATPIFDLHGGEGCCLAHAGRHRCGWAVKTSPSCGRRTSKSLARSRRRTLMTTT</sequence>
<gene>
    <name evidence="1" type="ORF">RRG08_008120</name>
</gene>
<organism evidence="1 2">
    <name type="scientific">Elysia crispata</name>
    <name type="common">lettuce slug</name>
    <dbReference type="NCBI Taxonomy" id="231223"/>
    <lineage>
        <taxon>Eukaryota</taxon>
        <taxon>Metazoa</taxon>
        <taxon>Spiralia</taxon>
        <taxon>Lophotrochozoa</taxon>
        <taxon>Mollusca</taxon>
        <taxon>Gastropoda</taxon>
        <taxon>Heterobranchia</taxon>
        <taxon>Euthyneura</taxon>
        <taxon>Panpulmonata</taxon>
        <taxon>Sacoglossa</taxon>
        <taxon>Placobranchoidea</taxon>
        <taxon>Plakobranchidae</taxon>
        <taxon>Elysia</taxon>
    </lineage>
</organism>
<reference evidence="1" key="1">
    <citation type="journal article" date="2023" name="G3 (Bethesda)">
        <title>A reference genome for the long-term kleptoplast-retaining sea slug Elysia crispata morphotype clarki.</title>
        <authorList>
            <person name="Eastman K.E."/>
            <person name="Pendleton A.L."/>
            <person name="Shaikh M.A."/>
            <person name="Suttiyut T."/>
            <person name="Ogas R."/>
            <person name="Tomko P."/>
            <person name="Gavelis G."/>
            <person name="Widhalm J.R."/>
            <person name="Wisecaver J.H."/>
        </authorList>
    </citation>
    <scope>NUCLEOTIDE SEQUENCE</scope>
    <source>
        <strain evidence="1">ECLA1</strain>
    </source>
</reference>
<evidence type="ECO:0000313" key="1">
    <source>
        <dbReference type="EMBL" id="KAK3759436.1"/>
    </source>
</evidence>
<comment type="caution">
    <text evidence="1">The sequence shown here is derived from an EMBL/GenBank/DDBJ whole genome shotgun (WGS) entry which is preliminary data.</text>
</comment>
<accession>A0AAE1D6R8</accession>
<protein>
    <submittedName>
        <fullName evidence="1">Uncharacterized protein</fullName>
    </submittedName>
</protein>